<dbReference type="Proteomes" id="UP000310334">
    <property type="component" value="Unassembled WGS sequence"/>
</dbReference>
<keyword evidence="2" id="KW-1185">Reference proteome</keyword>
<accession>A0A4S4C1A5</accession>
<gene>
    <name evidence="1" type="ORF">E6W99_05845</name>
</gene>
<organism evidence="1 2">
    <name type="scientific">Metabacillus sediminilitoris</name>
    <dbReference type="NCBI Taxonomy" id="2567941"/>
    <lineage>
        <taxon>Bacteria</taxon>
        <taxon>Bacillati</taxon>
        <taxon>Bacillota</taxon>
        <taxon>Bacilli</taxon>
        <taxon>Bacillales</taxon>
        <taxon>Bacillaceae</taxon>
        <taxon>Metabacillus</taxon>
    </lineage>
</organism>
<dbReference type="AlphaFoldDB" id="A0A4S4C1A5"/>
<dbReference type="OrthoDB" id="49104at2"/>
<sequence length="127" mass="14868">MAFNQIHSVLKRLNPHDQNDAFMKLLLEASRRHSYIHSFFVDLKQYAKLRNALVHEKLRMRTYIAYPHEEVVLHIEKIARLLTAPPKVMTIASKTVITLLSSHSIEYIIQTMNTSSYNQFPIYQDGK</sequence>
<proteinExistence type="predicted"/>
<reference evidence="1 2" key="1">
    <citation type="submission" date="2019-04" db="EMBL/GenBank/DDBJ databases">
        <title>Bacillus sediminilitoris sp. nov., isolated from a tidal flat sediment on the East China Sea.</title>
        <authorList>
            <person name="Wei Y."/>
            <person name="Mao H."/>
            <person name="Fang J."/>
        </authorList>
    </citation>
    <scope>NUCLEOTIDE SEQUENCE [LARGE SCALE GENOMIC DNA]</scope>
    <source>
        <strain evidence="1 2">DSL-17</strain>
    </source>
</reference>
<protein>
    <recommendedName>
        <fullName evidence="3">Apea-like HEPN domain-containing protein</fullName>
    </recommendedName>
</protein>
<dbReference type="EMBL" id="SSNT01000004">
    <property type="protein sequence ID" value="THF81431.1"/>
    <property type="molecule type" value="Genomic_DNA"/>
</dbReference>
<evidence type="ECO:0008006" key="3">
    <source>
        <dbReference type="Google" id="ProtNLM"/>
    </source>
</evidence>
<evidence type="ECO:0000313" key="2">
    <source>
        <dbReference type="Proteomes" id="UP000310334"/>
    </source>
</evidence>
<dbReference type="RefSeq" id="WP_136352267.1">
    <property type="nucleotide sequence ID" value="NZ_CP046266.1"/>
</dbReference>
<evidence type="ECO:0000313" key="1">
    <source>
        <dbReference type="EMBL" id="THF81431.1"/>
    </source>
</evidence>
<comment type="caution">
    <text evidence="1">The sequence shown here is derived from an EMBL/GenBank/DDBJ whole genome shotgun (WGS) entry which is preliminary data.</text>
</comment>
<name>A0A4S4C1A5_9BACI</name>